<name>A0ABD5X8N5_9EURY</name>
<comment type="caution">
    <text evidence="1">The sequence shown here is derived from an EMBL/GenBank/DDBJ whole genome shotgun (WGS) entry which is preliminary data.</text>
</comment>
<protein>
    <submittedName>
        <fullName evidence="1">Uncharacterized protein</fullName>
    </submittedName>
</protein>
<dbReference type="AlphaFoldDB" id="A0ABD5X8N5"/>
<evidence type="ECO:0000313" key="1">
    <source>
        <dbReference type="EMBL" id="MFC7126894.1"/>
    </source>
</evidence>
<dbReference type="EMBL" id="JBHSZQ010000047">
    <property type="protein sequence ID" value="MFC7126894.1"/>
    <property type="molecule type" value="Genomic_DNA"/>
</dbReference>
<sequence>MDSERPHGIPDLTPAERREFIEQLKEFEIPEGMEAAIERHREHLAE</sequence>
<gene>
    <name evidence="1" type="ORF">ACFQJ7_12820</name>
</gene>
<dbReference type="GeneID" id="44639762"/>
<proteinExistence type="predicted"/>
<accession>A0ABD5X8N5</accession>
<organism evidence="1 2">
    <name type="scientific">Halovenus rubra</name>
    <dbReference type="NCBI Taxonomy" id="869890"/>
    <lineage>
        <taxon>Archaea</taxon>
        <taxon>Methanobacteriati</taxon>
        <taxon>Methanobacteriota</taxon>
        <taxon>Stenosarchaea group</taxon>
        <taxon>Halobacteria</taxon>
        <taxon>Halobacteriales</taxon>
        <taxon>Haloarculaceae</taxon>
        <taxon>Halovenus</taxon>
    </lineage>
</organism>
<reference evidence="1 2" key="1">
    <citation type="journal article" date="2014" name="Int. J. Syst. Evol. Microbiol.">
        <title>Complete genome sequence of Corynebacterium casei LMG S-19264T (=DSM 44701T), isolated from a smear-ripened cheese.</title>
        <authorList>
            <consortium name="US DOE Joint Genome Institute (JGI-PGF)"/>
            <person name="Walter F."/>
            <person name="Albersmeier A."/>
            <person name="Kalinowski J."/>
            <person name="Ruckert C."/>
        </authorList>
    </citation>
    <scope>NUCLEOTIDE SEQUENCE [LARGE SCALE GENOMIC DNA]</scope>
    <source>
        <strain evidence="1 2">CGMCC 4.7215</strain>
    </source>
</reference>
<dbReference type="RefSeq" id="WP_166035432.1">
    <property type="nucleotide sequence ID" value="NZ_JAODIY010000009.1"/>
</dbReference>
<evidence type="ECO:0000313" key="2">
    <source>
        <dbReference type="Proteomes" id="UP001596414"/>
    </source>
</evidence>
<dbReference type="Proteomes" id="UP001596414">
    <property type="component" value="Unassembled WGS sequence"/>
</dbReference>